<dbReference type="EMBL" id="KZ851909">
    <property type="protein sequence ID" value="RDH21858.1"/>
    <property type="molecule type" value="Genomic_DNA"/>
</dbReference>
<evidence type="ECO:0000313" key="1">
    <source>
        <dbReference type="EMBL" id="RDH21858.1"/>
    </source>
</evidence>
<evidence type="ECO:0000313" key="2">
    <source>
        <dbReference type="Proteomes" id="UP000253845"/>
    </source>
</evidence>
<dbReference type="AlphaFoldDB" id="A0A370C1S4"/>
<reference evidence="1 2" key="1">
    <citation type="submission" date="2018-07" db="EMBL/GenBank/DDBJ databases">
        <title>Section-level genome sequencing of Aspergillus section Nigri to investigate inter- and intra-species variation.</title>
        <authorList>
            <consortium name="DOE Joint Genome Institute"/>
            <person name="Vesth T.C."/>
            <person name="Nybo J.L."/>
            <person name="Theobald S."/>
            <person name="Frisvad J.C."/>
            <person name="Larsen T.O."/>
            <person name="Nielsen K.F."/>
            <person name="Hoof J.B."/>
            <person name="Brandl J."/>
            <person name="Salamov A."/>
            <person name="Riley R."/>
            <person name="Gladden J.M."/>
            <person name="Phatale P."/>
            <person name="Nielsen M.T."/>
            <person name="Lyhne E.K."/>
            <person name="Kogle M.E."/>
            <person name="Strasser K."/>
            <person name="McDonnell E."/>
            <person name="Barry K."/>
            <person name="Clum A."/>
            <person name="Chen C."/>
            <person name="Nolan M."/>
            <person name="Sandor L."/>
            <person name="Kuo A."/>
            <person name="Lipzen A."/>
            <person name="Hainaut M."/>
            <person name="Drula E."/>
            <person name="Tsang A."/>
            <person name="Magnuson J.K."/>
            <person name="Henrissat B."/>
            <person name="Wiebenga A."/>
            <person name="Simmons B.A."/>
            <person name="Makela M.R."/>
            <person name="De vries R.P."/>
            <person name="Grigoriev I.V."/>
            <person name="Mortensen U.H."/>
            <person name="Baker S.E."/>
            <person name="Andersen M.R."/>
        </authorList>
    </citation>
    <scope>NUCLEOTIDE SEQUENCE [LARGE SCALE GENOMIC DNA]</scope>
    <source>
        <strain evidence="1 2">ATCC 13496</strain>
    </source>
</reference>
<sequence length="61" mass="6927">MTTTLVSCKVPTYLLGWLQLMTKFGVLPFPHPSSFVCEDVLFFSLKFYPLSPAGHRIMVCM</sequence>
<protein>
    <submittedName>
        <fullName evidence="1">Uncharacterized protein</fullName>
    </submittedName>
</protein>
<dbReference type="VEuPathDB" id="FungiDB:M747DRAFT_15834"/>
<dbReference type="Proteomes" id="UP000253845">
    <property type="component" value="Unassembled WGS sequence"/>
</dbReference>
<accession>A0A370C1S4</accession>
<gene>
    <name evidence="1" type="ORF">M747DRAFT_15834</name>
</gene>
<organism evidence="1 2">
    <name type="scientific">Aspergillus niger ATCC 13496</name>
    <dbReference type="NCBI Taxonomy" id="1353008"/>
    <lineage>
        <taxon>Eukaryota</taxon>
        <taxon>Fungi</taxon>
        <taxon>Dikarya</taxon>
        <taxon>Ascomycota</taxon>
        <taxon>Pezizomycotina</taxon>
        <taxon>Eurotiomycetes</taxon>
        <taxon>Eurotiomycetidae</taxon>
        <taxon>Eurotiales</taxon>
        <taxon>Aspergillaceae</taxon>
        <taxon>Aspergillus</taxon>
        <taxon>Aspergillus subgen. Circumdati</taxon>
    </lineage>
</organism>
<name>A0A370C1S4_ASPNG</name>
<proteinExistence type="predicted"/>